<keyword evidence="3" id="KW-0342">GTP-binding</keyword>
<protein>
    <submittedName>
        <fullName evidence="5">GTPase IMAP family member 7-like isoform X1</fullName>
    </submittedName>
</protein>
<gene>
    <name evidence="5" type="primary">LOC793449</name>
</gene>
<dbReference type="RefSeq" id="XP_068077016.2">
    <property type="nucleotide sequence ID" value="XM_068220915.2"/>
</dbReference>
<organism evidence="4 5">
    <name type="scientific">Danio rerio</name>
    <name type="common">Zebrafish</name>
    <name type="synonym">Brachydanio rerio</name>
    <dbReference type="NCBI Taxonomy" id="7955"/>
    <lineage>
        <taxon>Eukaryota</taxon>
        <taxon>Metazoa</taxon>
        <taxon>Chordata</taxon>
        <taxon>Craniata</taxon>
        <taxon>Vertebrata</taxon>
        <taxon>Euteleostomi</taxon>
        <taxon>Actinopterygii</taxon>
        <taxon>Neopterygii</taxon>
        <taxon>Teleostei</taxon>
        <taxon>Ostariophysi</taxon>
        <taxon>Cypriniformes</taxon>
        <taxon>Danionidae</taxon>
        <taxon>Danioninae</taxon>
        <taxon>Danio</taxon>
    </lineage>
</organism>
<comment type="similarity">
    <text evidence="1">Belongs to the TRAFAC class TrmE-Era-EngA-EngB-Septin-like GTPase superfamily. AIG1/Toc34/Toc159-like paraseptin GTPase family. IAN subfamily.</text>
</comment>
<sequence length="321" mass="36937">MNCFFLHRTESLQQSKTKNGNSYTQVFGVMEASKEQRHPYEELRIVLLGKTGVGKSAAGNTILGAEYFKEDFSSLSMTKVCWKATKNINSTKVAVIDTPGLFDPSFTIEEIVSRIKLSIPLSAPGPHVFLLVLRPGRFTKEDKDTVDIFLKIFGEDAGKHFMILFTHGDELKGKTIEEFITGNPDLKMLFEKCQEQYHVFNNEAKDALQVDQLFEKMQKVISGNGGHFYTNEMLEKAENAIEEEKRRILLENEEQRSRELEMLKTSFEAEALKQAMTELWERHEREAREKAERNNRYLQIIAEFLAAALEKFIMRKLGHNQ</sequence>
<dbReference type="Proteomes" id="UP000000437">
    <property type="component" value="Chromosome 1"/>
</dbReference>
<dbReference type="PANTHER" id="PTHR10903:SF186">
    <property type="entry name" value="GTPASE IMAP FAMILY MEMBER 4-LIKE-RELATED"/>
    <property type="match status" value="1"/>
</dbReference>
<evidence type="ECO:0000256" key="2">
    <source>
        <dbReference type="ARBA" id="ARBA00022741"/>
    </source>
</evidence>
<evidence type="ECO:0000313" key="5">
    <source>
        <dbReference type="RefSeq" id="XP_068077016.2"/>
    </source>
</evidence>
<dbReference type="Pfam" id="PF04548">
    <property type="entry name" value="AIG1"/>
    <property type="match status" value="1"/>
</dbReference>
<dbReference type="GO" id="GO:0005525">
    <property type="term" value="F:GTP binding"/>
    <property type="evidence" value="ECO:0007669"/>
    <property type="project" value="UniProtKB-KW"/>
</dbReference>
<dbReference type="CDD" id="cd01852">
    <property type="entry name" value="AIG1"/>
    <property type="match status" value="1"/>
</dbReference>
<reference evidence="5" key="1">
    <citation type="submission" date="2025-08" db="UniProtKB">
        <authorList>
            <consortium name="RefSeq"/>
        </authorList>
    </citation>
    <scope>IDENTIFICATION</scope>
    <source>
        <strain evidence="5">Tuebingen</strain>
        <tissue evidence="5">Fibroblasts and whole tissue</tissue>
    </source>
</reference>
<keyword evidence="4" id="KW-1185">Reference proteome</keyword>
<dbReference type="PANTHER" id="PTHR10903">
    <property type="entry name" value="GTPASE, IMAP FAMILY MEMBER-RELATED"/>
    <property type="match status" value="1"/>
</dbReference>
<keyword evidence="2" id="KW-0547">Nucleotide-binding</keyword>
<dbReference type="InterPro" id="IPR045058">
    <property type="entry name" value="GIMA/IAN/Toc"/>
</dbReference>
<name>A0AB32TQ25_DANRE</name>
<dbReference type="FunFam" id="3.40.50.300:FF:002274">
    <property type="entry name" value="Si:dkeyp-69e1.8"/>
    <property type="match status" value="1"/>
</dbReference>
<accession>A0AB32TQ25</accession>
<proteinExistence type="inferred from homology"/>
<evidence type="ECO:0000256" key="3">
    <source>
        <dbReference type="ARBA" id="ARBA00023134"/>
    </source>
</evidence>
<dbReference type="SUPFAM" id="SSF52540">
    <property type="entry name" value="P-loop containing nucleoside triphosphate hydrolases"/>
    <property type="match status" value="1"/>
</dbReference>
<dbReference type="KEGG" id="dre:793449"/>
<evidence type="ECO:0000313" key="4">
    <source>
        <dbReference type="Proteomes" id="UP000000437"/>
    </source>
</evidence>
<dbReference type="Gene3D" id="3.40.50.300">
    <property type="entry name" value="P-loop containing nucleotide triphosphate hydrolases"/>
    <property type="match status" value="1"/>
</dbReference>
<evidence type="ECO:0000256" key="1">
    <source>
        <dbReference type="ARBA" id="ARBA00008535"/>
    </source>
</evidence>
<dbReference type="InterPro" id="IPR006703">
    <property type="entry name" value="G_AIG1"/>
</dbReference>
<dbReference type="PROSITE" id="PS51720">
    <property type="entry name" value="G_AIG1"/>
    <property type="match status" value="1"/>
</dbReference>
<dbReference type="AlphaFoldDB" id="A0AB32TQ25"/>
<dbReference type="InterPro" id="IPR027417">
    <property type="entry name" value="P-loop_NTPase"/>
</dbReference>